<proteinExistence type="predicted"/>
<sequence>QQQQQQQATSATRRFHTCRQTINLIAPTRTDVAFQSKSLLAPSTTQRNRFSSAGFTKGYTHKVLMIKLAVKGMLCYICAINGILNVVHGVIRYGQHLECPRRSSPTVMHGE</sequence>
<accession>A0AAV2PI65</accession>
<keyword evidence="2" id="KW-1185">Reference proteome</keyword>
<dbReference type="Proteomes" id="UP001497623">
    <property type="component" value="Unassembled WGS sequence"/>
</dbReference>
<organism evidence="1 2">
    <name type="scientific">Meganyctiphanes norvegica</name>
    <name type="common">Northern krill</name>
    <name type="synonym">Thysanopoda norvegica</name>
    <dbReference type="NCBI Taxonomy" id="48144"/>
    <lineage>
        <taxon>Eukaryota</taxon>
        <taxon>Metazoa</taxon>
        <taxon>Ecdysozoa</taxon>
        <taxon>Arthropoda</taxon>
        <taxon>Crustacea</taxon>
        <taxon>Multicrustacea</taxon>
        <taxon>Malacostraca</taxon>
        <taxon>Eumalacostraca</taxon>
        <taxon>Eucarida</taxon>
        <taxon>Euphausiacea</taxon>
        <taxon>Euphausiidae</taxon>
        <taxon>Meganyctiphanes</taxon>
    </lineage>
</organism>
<protein>
    <submittedName>
        <fullName evidence="1">Uncharacterized protein</fullName>
    </submittedName>
</protein>
<reference evidence="1 2" key="1">
    <citation type="submission" date="2024-05" db="EMBL/GenBank/DDBJ databases">
        <authorList>
            <person name="Wallberg A."/>
        </authorList>
    </citation>
    <scope>NUCLEOTIDE SEQUENCE [LARGE SCALE GENOMIC DNA]</scope>
</reference>
<feature type="non-terminal residue" evidence="1">
    <location>
        <position position="1"/>
    </location>
</feature>
<gene>
    <name evidence="1" type="ORF">MNOR_LOCUS864</name>
</gene>
<dbReference type="AlphaFoldDB" id="A0AAV2PI65"/>
<comment type="caution">
    <text evidence="1">The sequence shown here is derived from an EMBL/GenBank/DDBJ whole genome shotgun (WGS) entry which is preliminary data.</text>
</comment>
<feature type="non-terminal residue" evidence="1">
    <location>
        <position position="111"/>
    </location>
</feature>
<evidence type="ECO:0000313" key="2">
    <source>
        <dbReference type="Proteomes" id="UP001497623"/>
    </source>
</evidence>
<dbReference type="EMBL" id="CAXKWB010000205">
    <property type="protein sequence ID" value="CAL4059821.1"/>
    <property type="molecule type" value="Genomic_DNA"/>
</dbReference>
<name>A0AAV2PI65_MEGNR</name>
<evidence type="ECO:0000313" key="1">
    <source>
        <dbReference type="EMBL" id="CAL4059821.1"/>
    </source>
</evidence>